<evidence type="ECO:0000256" key="1">
    <source>
        <dbReference type="ARBA" id="ARBA00022741"/>
    </source>
</evidence>
<dbReference type="Pfam" id="PF25601">
    <property type="entry name" value="AAA_lid_14"/>
    <property type="match status" value="1"/>
</dbReference>
<feature type="domain" description="FHA" evidence="7">
    <location>
        <begin position="49"/>
        <end position="98"/>
    </location>
</feature>
<dbReference type="InterPro" id="IPR025943">
    <property type="entry name" value="Sigma_54_int_dom_ATP-bd_2"/>
</dbReference>
<dbReference type="InterPro" id="IPR003593">
    <property type="entry name" value="AAA+_ATPase"/>
</dbReference>
<dbReference type="InterPro" id="IPR058031">
    <property type="entry name" value="AAA_lid_NorR"/>
</dbReference>
<feature type="domain" description="Sigma-54 factor interaction" evidence="8">
    <location>
        <begin position="137"/>
        <end position="366"/>
    </location>
</feature>
<dbReference type="CDD" id="cd00009">
    <property type="entry name" value="AAA"/>
    <property type="match status" value="1"/>
</dbReference>
<dbReference type="PANTHER" id="PTHR32071">
    <property type="entry name" value="TRANSCRIPTIONAL REGULATORY PROTEIN"/>
    <property type="match status" value="1"/>
</dbReference>
<dbReference type="GO" id="GO:0005524">
    <property type="term" value="F:ATP binding"/>
    <property type="evidence" value="ECO:0007669"/>
    <property type="project" value="UniProtKB-KW"/>
</dbReference>
<accession>A0A2S9Y4I4</accession>
<gene>
    <name evidence="9" type="primary">nifA_4</name>
    <name evidence="9" type="ORF">ENSA7_61270</name>
</gene>
<evidence type="ECO:0000256" key="6">
    <source>
        <dbReference type="SAM" id="MobiDB-lite"/>
    </source>
</evidence>
<dbReference type="InterPro" id="IPR002078">
    <property type="entry name" value="Sigma_54_int"/>
</dbReference>
<dbReference type="SMART" id="SM00382">
    <property type="entry name" value="AAA"/>
    <property type="match status" value="1"/>
</dbReference>
<protein>
    <submittedName>
        <fullName evidence="9">Nif-specific regulatory protein</fullName>
    </submittedName>
</protein>
<dbReference type="AlphaFoldDB" id="A0A2S9Y4I4"/>
<dbReference type="InterPro" id="IPR025944">
    <property type="entry name" value="Sigma_54_int_dom_CS"/>
</dbReference>
<sequence length="453" mass="49605">MAAKPTNADLTEPTTGSGSTKTARRAGQLRVRLLDGETAEFPLANGPTITFGRSRAADVVISDQSVSKVHFSLRVVDGGVELEDLGAKNGTWYAGRRVRRIVLTRGDKFSAGGCAIELVEIGEVDVEIAAESECGLLFGESLAMRELFVALAKLAPTPLDMLIQGETGTGKELTARTIHDLSLRRDAPFVILDCSTLPSTLADASIFGFRRGAFTGAEHDQPGLFEQAHGGTLFIDEIGELSAELQVKFLRALDRRQVARLGEPGNLRTVDVRVVAATNRELSADVRNGRFREDLFHRVAVASLRLPPLRERSIDVIALAERFLDVIAQDHGERVSLADDAKTLMATYDWPGNVRELKNAIRRAAFVCRDHVIRSEDLTLGRPNGWGYKLAKALDDDKNHEYEDLHMLVDSIYLPSVMAECQSISASARRLGITRGRLRSRLQALGLHDVSDD</sequence>
<evidence type="ECO:0000259" key="7">
    <source>
        <dbReference type="PROSITE" id="PS50006"/>
    </source>
</evidence>
<dbReference type="Pfam" id="PF00498">
    <property type="entry name" value="FHA"/>
    <property type="match status" value="1"/>
</dbReference>
<keyword evidence="3" id="KW-0805">Transcription regulation</keyword>
<evidence type="ECO:0000256" key="4">
    <source>
        <dbReference type="ARBA" id="ARBA00023125"/>
    </source>
</evidence>
<dbReference type="EMBL" id="PVNL01000119">
    <property type="protein sequence ID" value="PRP99910.1"/>
    <property type="molecule type" value="Genomic_DNA"/>
</dbReference>
<dbReference type="InterPro" id="IPR000253">
    <property type="entry name" value="FHA_dom"/>
</dbReference>
<dbReference type="Pfam" id="PF00158">
    <property type="entry name" value="Sigma54_activat"/>
    <property type="match status" value="1"/>
</dbReference>
<dbReference type="InterPro" id="IPR027417">
    <property type="entry name" value="P-loop_NTPase"/>
</dbReference>
<keyword evidence="1" id="KW-0547">Nucleotide-binding</keyword>
<evidence type="ECO:0000313" key="9">
    <source>
        <dbReference type="EMBL" id="PRP99910.1"/>
    </source>
</evidence>
<keyword evidence="2" id="KW-0067">ATP-binding</keyword>
<dbReference type="SUPFAM" id="SSF49879">
    <property type="entry name" value="SMAD/FHA domain"/>
    <property type="match status" value="1"/>
</dbReference>
<dbReference type="Gene3D" id="2.60.200.20">
    <property type="match status" value="1"/>
</dbReference>
<dbReference type="PROSITE" id="PS00676">
    <property type="entry name" value="SIGMA54_INTERACT_2"/>
    <property type="match status" value="1"/>
</dbReference>
<feature type="compositionally biased region" description="Polar residues" evidence="6">
    <location>
        <begin position="8"/>
        <end position="21"/>
    </location>
</feature>
<dbReference type="Gene3D" id="1.10.8.60">
    <property type="match status" value="1"/>
</dbReference>
<name>A0A2S9Y4I4_9BACT</name>
<dbReference type="OrthoDB" id="5485507at2"/>
<dbReference type="GO" id="GO:0006355">
    <property type="term" value="P:regulation of DNA-templated transcription"/>
    <property type="evidence" value="ECO:0007669"/>
    <property type="project" value="InterPro"/>
</dbReference>
<dbReference type="Gene3D" id="3.40.50.300">
    <property type="entry name" value="P-loop containing nucleotide triphosphate hydrolases"/>
    <property type="match status" value="1"/>
</dbReference>
<evidence type="ECO:0000313" key="10">
    <source>
        <dbReference type="Proteomes" id="UP000238823"/>
    </source>
</evidence>
<reference evidence="9 10" key="1">
    <citation type="submission" date="2018-03" db="EMBL/GenBank/DDBJ databases">
        <title>Draft Genome Sequences of the Obligatory Marine Myxobacteria Enhygromyxa salina SWB007.</title>
        <authorList>
            <person name="Poehlein A."/>
            <person name="Moghaddam J.A."/>
            <person name="Harms H."/>
            <person name="Alanjari M."/>
            <person name="Koenig G.M."/>
            <person name="Daniel R."/>
            <person name="Schaeberle T.F."/>
        </authorList>
    </citation>
    <scope>NUCLEOTIDE SEQUENCE [LARGE SCALE GENOMIC DNA]</scope>
    <source>
        <strain evidence="9 10">SWB007</strain>
    </source>
</reference>
<dbReference type="SUPFAM" id="SSF52540">
    <property type="entry name" value="P-loop containing nucleoside triphosphate hydrolases"/>
    <property type="match status" value="1"/>
</dbReference>
<evidence type="ECO:0000256" key="3">
    <source>
        <dbReference type="ARBA" id="ARBA00023015"/>
    </source>
</evidence>
<keyword evidence="5" id="KW-0804">Transcription</keyword>
<comment type="caution">
    <text evidence="9">The sequence shown here is derived from an EMBL/GenBank/DDBJ whole genome shotgun (WGS) entry which is preliminary data.</text>
</comment>
<dbReference type="InterPro" id="IPR009057">
    <property type="entry name" value="Homeodomain-like_sf"/>
</dbReference>
<evidence type="ECO:0000256" key="5">
    <source>
        <dbReference type="ARBA" id="ARBA00023163"/>
    </source>
</evidence>
<evidence type="ECO:0000259" key="8">
    <source>
        <dbReference type="PROSITE" id="PS50045"/>
    </source>
</evidence>
<dbReference type="CDD" id="cd00060">
    <property type="entry name" value="FHA"/>
    <property type="match status" value="1"/>
</dbReference>
<dbReference type="SUPFAM" id="SSF46689">
    <property type="entry name" value="Homeodomain-like"/>
    <property type="match status" value="1"/>
</dbReference>
<dbReference type="FunFam" id="3.40.50.300:FF:000006">
    <property type="entry name" value="DNA-binding transcriptional regulator NtrC"/>
    <property type="match status" value="1"/>
</dbReference>
<proteinExistence type="predicted"/>
<dbReference type="GO" id="GO:0003677">
    <property type="term" value="F:DNA binding"/>
    <property type="evidence" value="ECO:0007669"/>
    <property type="project" value="UniProtKB-KW"/>
</dbReference>
<dbReference type="PROSITE" id="PS00688">
    <property type="entry name" value="SIGMA54_INTERACT_3"/>
    <property type="match status" value="1"/>
</dbReference>
<organism evidence="9 10">
    <name type="scientific">Enhygromyxa salina</name>
    <dbReference type="NCBI Taxonomy" id="215803"/>
    <lineage>
        <taxon>Bacteria</taxon>
        <taxon>Pseudomonadati</taxon>
        <taxon>Myxococcota</taxon>
        <taxon>Polyangia</taxon>
        <taxon>Nannocystales</taxon>
        <taxon>Nannocystaceae</taxon>
        <taxon>Enhygromyxa</taxon>
    </lineage>
</organism>
<dbReference type="PROSITE" id="PS50006">
    <property type="entry name" value="FHA_DOMAIN"/>
    <property type="match status" value="1"/>
</dbReference>
<keyword evidence="4" id="KW-0238">DNA-binding</keyword>
<feature type="region of interest" description="Disordered" evidence="6">
    <location>
        <begin position="1"/>
        <end position="25"/>
    </location>
</feature>
<dbReference type="RefSeq" id="WP_106092989.1">
    <property type="nucleotide sequence ID" value="NZ_PVNL01000119.1"/>
</dbReference>
<dbReference type="PROSITE" id="PS50045">
    <property type="entry name" value="SIGMA54_INTERACT_4"/>
    <property type="match status" value="1"/>
</dbReference>
<dbReference type="Proteomes" id="UP000238823">
    <property type="component" value="Unassembled WGS sequence"/>
</dbReference>
<dbReference type="SMART" id="SM00240">
    <property type="entry name" value="FHA"/>
    <property type="match status" value="1"/>
</dbReference>
<dbReference type="InterPro" id="IPR008984">
    <property type="entry name" value="SMAD_FHA_dom_sf"/>
</dbReference>
<evidence type="ECO:0000256" key="2">
    <source>
        <dbReference type="ARBA" id="ARBA00022840"/>
    </source>
</evidence>